<keyword evidence="4" id="KW-1185">Reference proteome</keyword>
<protein>
    <submittedName>
        <fullName evidence="3">HNH endonuclease</fullName>
    </submittedName>
</protein>
<feature type="domain" description="HNH nuclease" evidence="2">
    <location>
        <begin position="335"/>
        <end position="387"/>
    </location>
</feature>
<keyword evidence="3" id="KW-0378">Hydrolase</keyword>
<organism evidence="3 4">
    <name type="scientific">Pseudonocardia halophobica</name>
    <dbReference type="NCBI Taxonomy" id="29401"/>
    <lineage>
        <taxon>Bacteria</taxon>
        <taxon>Bacillati</taxon>
        <taxon>Actinomycetota</taxon>
        <taxon>Actinomycetes</taxon>
        <taxon>Pseudonocardiales</taxon>
        <taxon>Pseudonocardiaceae</taxon>
        <taxon>Pseudonocardia</taxon>
    </lineage>
</organism>
<dbReference type="GO" id="GO:0004519">
    <property type="term" value="F:endonuclease activity"/>
    <property type="evidence" value="ECO:0007669"/>
    <property type="project" value="UniProtKB-KW"/>
</dbReference>
<dbReference type="CDD" id="cd00085">
    <property type="entry name" value="HNHc"/>
    <property type="match status" value="1"/>
</dbReference>
<dbReference type="Pfam" id="PF02720">
    <property type="entry name" value="DUF222"/>
    <property type="match status" value="1"/>
</dbReference>
<dbReference type="SMART" id="SM00507">
    <property type="entry name" value="HNHc"/>
    <property type="match status" value="1"/>
</dbReference>
<evidence type="ECO:0000313" key="3">
    <source>
        <dbReference type="EMBL" id="GLL15916.1"/>
    </source>
</evidence>
<gene>
    <name evidence="3" type="ORF">GCM10017577_70700</name>
</gene>
<dbReference type="GO" id="GO:0008270">
    <property type="term" value="F:zinc ion binding"/>
    <property type="evidence" value="ECO:0007669"/>
    <property type="project" value="InterPro"/>
</dbReference>
<dbReference type="InterPro" id="IPR003615">
    <property type="entry name" value="HNH_nuc"/>
</dbReference>
<comment type="caution">
    <text evidence="3">The sequence shown here is derived from an EMBL/GenBank/DDBJ whole genome shotgun (WGS) entry which is preliminary data.</text>
</comment>
<accession>A0A9W6P167</accession>
<dbReference type="EMBL" id="BSFQ01000059">
    <property type="protein sequence ID" value="GLL15916.1"/>
    <property type="molecule type" value="Genomic_DNA"/>
</dbReference>
<evidence type="ECO:0000259" key="2">
    <source>
        <dbReference type="SMART" id="SM00507"/>
    </source>
</evidence>
<dbReference type="AlphaFoldDB" id="A0A9W6P167"/>
<dbReference type="InterPro" id="IPR003870">
    <property type="entry name" value="DUF222"/>
</dbReference>
<dbReference type="Gene3D" id="1.10.30.50">
    <property type="match status" value="1"/>
</dbReference>
<comment type="similarity">
    <text evidence="1">Belongs to the Rv1128c/1148c/1588c/1702c/1945/3466 family.</text>
</comment>
<keyword evidence="3" id="KW-0540">Nuclease</keyword>
<dbReference type="Proteomes" id="UP001143463">
    <property type="component" value="Unassembled WGS sequence"/>
</dbReference>
<dbReference type="RefSeq" id="WP_051738319.1">
    <property type="nucleotide sequence ID" value="NZ_BAAAUZ010000022.1"/>
</dbReference>
<keyword evidence="3" id="KW-0255">Endonuclease</keyword>
<dbReference type="InterPro" id="IPR002711">
    <property type="entry name" value="HNH"/>
</dbReference>
<proteinExistence type="inferred from homology"/>
<evidence type="ECO:0000313" key="4">
    <source>
        <dbReference type="Proteomes" id="UP001143463"/>
    </source>
</evidence>
<reference evidence="3" key="1">
    <citation type="journal article" date="2014" name="Int. J. Syst. Evol. Microbiol.">
        <title>Complete genome sequence of Corynebacterium casei LMG S-19264T (=DSM 44701T), isolated from a smear-ripened cheese.</title>
        <authorList>
            <consortium name="US DOE Joint Genome Institute (JGI-PGF)"/>
            <person name="Walter F."/>
            <person name="Albersmeier A."/>
            <person name="Kalinowski J."/>
            <person name="Ruckert C."/>
        </authorList>
    </citation>
    <scope>NUCLEOTIDE SEQUENCE</scope>
    <source>
        <strain evidence="3">VKM Ac-1069</strain>
    </source>
</reference>
<evidence type="ECO:0000256" key="1">
    <source>
        <dbReference type="ARBA" id="ARBA00023450"/>
    </source>
</evidence>
<sequence length="450" mass="48646">MNAGPVGAARDRLHQAIAQLTDAAGPAAGADEVIDALRVCEEARRALDRAMVEATADLQRRGVFSERGYRSPTGALADLLGWERFEARRRVLAADNVCDQIGLDGAALPARLPATATVFASGEAGLRHVEVIARLLDSGPARRLAPETWAGAEVQLAAKAGIYTPSELHTWGTQLLEILDQDGAEPDDTPPAQINELRLSRFRIRPGGTLTGRFDDAALFDAIAAAVDAGAAPRDADDQRSSAERQAEALAEVCAQVLSRGRLPETGGRRPQLTVTVRLEDLERRATGASLEFGGQLTAQTLRQLACDAAVIPVVLDGTGVPLDIGRISRTVPDGLRRAVTVRDRGCAFPGCDRPPSWCEVHHVREWQHGGTTALHNLVMLCSVHHRLIHHSHWEVRMIDGLPEFLPPSWIDRTRTPRRRPPPLLHPVGRLLTRPSAQRGRAAPTCSATM</sequence>
<dbReference type="Pfam" id="PF01844">
    <property type="entry name" value="HNH"/>
    <property type="match status" value="1"/>
</dbReference>
<dbReference type="GO" id="GO:0003676">
    <property type="term" value="F:nucleic acid binding"/>
    <property type="evidence" value="ECO:0007669"/>
    <property type="project" value="InterPro"/>
</dbReference>
<reference evidence="3" key="2">
    <citation type="submission" date="2023-01" db="EMBL/GenBank/DDBJ databases">
        <authorList>
            <person name="Sun Q."/>
            <person name="Evtushenko L."/>
        </authorList>
    </citation>
    <scope>NUCLEOTIDE SEQUENCE</scope>
    <source>
        <strain evidence="3">VKM Ac-1069</strain>
    </source>
</reference>
<name>A0A9W6P167_9PSEU</name>